<dbReference type="PANTHER" id="PTHR12774:SF2">
    <property type="entry name" value="PEROXISOMAL BIOGENESIS FACTOR 19"/>
    <property type="match status" value="1"/>
</dbReference>
<dbReference type="EMBL" id="MCGR01000008">
    <property type="protein sequence ID" value="ORY88728.1"/>
    <property type="molecule type" value="Genomic_DNA"/>
</dbReference>
<dbReference type="AlphaFoldDB" id="A0A1Y2FZD9"/>
<dbReference type="GO" id="GO:0033328">
    <property type="term" value="F:peroxisome membrane targeting sequence binding"/>
    <property type="evidence" value="ECO:0007669"/>
    <property type="project" value="TreeGrafter"/>
</dbReference>
<feature type="region of interest" description="Disordered" evidence="1">
    <location>
        <begin position="147"/>
        <end position="176"/>
    </location>
</feature>
<feature type="compositionally biased region" description="Acidic residues" evidence="1">
    <location>
        <begin position="9"/>
        <end position="20"/>
    </location>
</feature>
<name>A0A1Y2FZD9_9BASI</name>
<dbReference type="STRING" id="106004.A0A1Y2FZD9"/>
<dbReference type="InParanoid" id="A0A1Y2FZD9"/>
<dbReference type="InterPro" id="IPR038322">
    <property type="entry name" value="Pex19_C_sf"/>
</dbReference>
<dbReference type="OrthoDB" id="21292at2759"/>
<evidence type="ECO:0000256" key="1">
    <source>
        <dbReference type="SAM" id="MobiDB-lite"/>
    </source>
</evidence>
<evidence type="ECO:0000313" key="3">
    <source>
        <dbReference type="Proteomes" id="UP000193467"/>
    </source>
</evidence>
<dbReference type="GO" id="GO:0045046">
    <property type="term" value="P:protein import into peroxisome membrane"/>
    <property type="evidence" value="ECO:0007669"/>
    <property type="project" value="TreeGrafter"/>
</dbReference>
<dbReference type="InterPro" id="IPR006708">
    <property type="entry name" value="Pex19"/>
</dbReference>
<dbReference type="Gene3D" id="1.20.120.900">
    <property type="entry name" value="Pex19, mPTS binding domain"/>
    <property type="match status" value="1"/>
</dbReference>
<proteinExistence type="predicted"/>
<feature type="compositionally biased region" description="Low complexity" evidence="1">
    <location>
        <begin position="24"/>
        <end position="57"/>
    </location>
</feature>
<dbReference type="GO" id="GO:0005778">
    <property type="term" value="C:peroxisomal membrane"/>
    <property type="evidence" value="ECO:0007669"/>
    <property type="project" value="TreeGrafter"/>
</dbReference>
<comment type="caution">
    <text evidence="2">The sequence shown here is derived from an EMBL/GenBank/DDBJ whole genome shotgun (WGS) entry which is preliminary data.</text>
</comment>
<sequence>MAPPRAAQDDDLDDLDDLLDEFNPAPASSTSSAPPAASQPAPTASKATTPAPASAADATDDFPDPDDDDLSALDADLVKDLEQGMASLFSGLEGGEGDEAEFKRIMEQLMKGEMGMPPAGSDAAPGASDEEGMAELLAALQMGAKGKGKAGASTAPAGGAGTSAGPAPPTAGGAPGNFQDTIAAAMAKMKDSGAKVDQEAEAKAAAGGDPLAAMMAQMAGMGGDFGGEEGLQGMLDEMMSQLISRDVLYEPLKELRDKYPAYLETNAATLSEKDLKRYKEQQATVIQIVAKFDEPGADAEGPFSPEEEAKHAERHADIMNDAGSPPKEIMGEMPPGMDLGPDGVPKVPEDCCIS</sequence>
<dbReference type="Pfam" id="PF04614">
    <property type="entry name" value="Pex19"/>
    <property type="match status" value="1"/>
</dbReference>
<organism evidence="2 3">
    <name type="scientific">Leucosporidium creatinivorum</name>
    <dbReference type="NCBI Taxonomy" id="106004"/>
    <lineage>
        <taxon>Eukaryota</taxon>
        <taxon>Fungi</taxon>
        <taxon>Dikarya</taxon>
        <taxon>Basidiomycota</taxon>
        <taxon>Pucciniomycotina</taxon>
        <taxon>Microbotryomycetes</taxon>
        <taxon>Leucosporidiales</taxon>
        <taxon>Leucosporidium</taxon>
    </lineage>
</organism>
<feature type="region of interest" description="Disordered" evidence="1">
    <location>
        <begin position="1"/>
        <end position="75"/>
    </location>
</feature>
<evidence type="ECO:0000313" key="2">
    <source>
        <dbReference type="EMBL" id="ORY88728.1"/>
    </source>
</evidence>
<feature type="region of interest" description="Disordered" evidence="1">
    <location>
        <begin position="319"/>
        <end position="354"/>
    </location>
</feature>
<feature type="compositionally biased region" description="Acidic residues" evidence="1">
    <location>
        <begin position="58"/>
        <end position="71"/>
    </location>
</feature>
<dbReference type="PANTHER" id="PTHR12774">
    <property type="entry name" value="PEROXISOMAL BIOGENESIS FACTOR 19"/>
    <property type="match status" value="1"/>
</dbReference>
<accession>A0A1Y2FZD9</accession>
<reference evidence="2 3" key="1">
    <citation type="submission" date="2016-07" db="EMBL/GenBank/DDBJ databases">
        <title>Pervasive Adenine N6-methylation of Active Genes in Fungi.</title>
        <authorList>
            <consortium name="DOE Joint Genome Institute"/>
            <person name="Mondo S.J."/>
            <person name="Dannebaum R.O."/>
            <person name="Kuo R.C."/>
            <person name="Labutti K."/>
            <person name="Haridas S."/>
            <person name="Kuo A."/>
            <person name="Salamov A."/>
            <person name="Ahrendt S.R."/>
            <person name="Lipzen A."/>
            <person name="Sullivan W."/>
            <person name="Andreopoulos W.B."/>
            <person name="Clum A."/>
            <person name="Lindquist E."/>
            <person name="Daum C."/>
            <person name="Ramamoorthy G.K."/>
            <person name="Gryganskyi A."/>
            <person name="Culley D."/>
            <person name="Magnuson J.K."/>
            <person name="James T.Y."/>
            <person name="O'Malley M.A."/>
            <person name="Stajich J.E."/>
            <person name="Spatafora J.W."/>
            <person name="Visel A."/>
            <person name="Grigoriev I.V."/>
        </authorList>
    </citation>
    <scope>NUCLEOTIDE SEQUENCE [LARGE SCALE GENOMIC DNA]</scope>
    <source>
        <strain evidence="2 3">62-1032</strain>
    </source>
</reference>
<gene>
    <name evidence="2" type="ORF">BCR35DRAFT_317434</name>
</gene>
<protein>
    <submittedName>
        <fullName evidence="2">Pex19 protein family-domain-containing protein</fullName>
    </submittedName>
</protein>
<dbReference type="Proteomes" id="UP000193467">
    <property type="component" value="Unassembled WGS sequence"/>
</dbReference>
<keyword evidence="3" id="KW-1185">Reference proteome</keyword>